<evidence type="ECO:0000256" key="4">
    <source>
        <dbReference type="SAM" id="SignalP"/>
    </source>
</evidence>
<feature type="signal peptide" evidence="4">
    <location>
        <begin position="1"/>
        <end position="21"/>
    </location>
</feature>
<sequence>MAQAEYLLVLCVVIIISLVDGQSLDNCKRVASGDALKQLCDSKSYEVIPGTDMDALLDCVMREFKLIESTGEGIHEAIYYAMKRVEDHKNNNHILEHCIYETFKLKPEITRAHMYYKCVMESDSRHIFKKAFNGKVCGSIYQ</sequence>
<proteinExistence type="inferred from homology"/>
<feature type="chain" id="PRO_5014597694" evidence="4">
    <location>
        <begin position="22"/>
        <end position="142"/>
    </location>
</feature>
<comment type="similarity">
    <text evidence="2">Belongs to the PBP/GOBP family.</text>
</comment>
<dbReference type="InterPro" id="IPR036728">
    <property type="entry name" value="PBP_GOBP_sf"/>
</dbReference>
<evidence type="ECO:0000256" key="3">
    <source>
        <dbReference type="ARBA" id="ARBA00022525"/>
    </source>
</evidence>
<name>A0A2M4ANU0_9DIPT</name>
<accession>A0A2M4ANU0</accession>
<dbReference type="AlphaFoldDB" id="A0A2M4ANU0"/>
<evidence type="ECO:0000256" key="2">
    <source>
        <dbReference type="ARBA" id="ARBA00008098"/>
    </source>
</evidence>
<dbReference type="Gene3D" id="1.10.238.20">
    <property type="entry name" value="Pheromone/general odorant binding protein domain"/>
    <property type="match status" value="1"/>
</dbReference>
<evidence type="ECO:0000256" key="1">
    <source>
        <dbReference type="ARBA" id="ARBA00004613"/>
    </source>
</evidence>
<evidence type="ECO:0000313" key="5">
    <source>
        <dbReference type="EMBL" id="MBW42454.1"/>
    </source>
</evidence>
<comment type="subcellular location">
    <subcellularLocation>
        <location evidence="1">Secreted</location>
    </subcellularLocation>
</comment>
<dbReference type="Pfam" id="PF01395">
    <property type="entry name" value="PBP_GOBP"/>
    <property type="match status" value="1"/>
</dbReference>
<dbReference type="SUPFAM" id="SSF47565">
    <property type="entry name" value="Insect pheromone/odorant-binding proteins"/>
    <property type="match status" value="1"/>
</dbReference>
<keyword evidence="3" id="KW-0964">Secreted</keyword>
<dbReference type="GO" id="GO:0005576">
    <property type="term" value="C:extracellular region"/>
    <property type="evidence" value="ECO:0007669"/>
    <property type="project" value="UniProtKB-SubCell"/>
</dbReference>
<dbReference type="GO" id="GO:0005549">
    <property type="term" value="F:odorant binding"/>
    <property type="evidence" value="ECO:0007669"/>
    <property type="project" value="InterPro"/>
</dbReference>
<dbReference type="EMBL" id="GGFK01009133">
    <property type="protein sequence ID" value="MBW42454.1"/>
    <property type="molecule type" value="Transcribed_RNA"/>
</dbReference>
<organism evidence="5">
    <name type="scientific">Anopheles triannulatus</name>
    <dbReference type="NCBI Taxonomy" id="58253"/>
    <lineage>
        <taxon>Eukaryota</taxon>
        <taxon>Metazoa</taxon>
        <taxon>Ecdysozoa</taxon>
        <taxon>Arthropoda</taxon>
        <taxon>Hexapoda</taxon>
        <taxon>Insecta</taxon>
        <taxon>Pterygota</taxon>
        <taxon>Neoptera</taxon>
        <taxon>Endopterygota</taxon>
        <taxon>Diptera</taxon>
        <taxon>Nematocera</taxon>
        <taxon>Culicoidea</taxon>
        <taxon>Culicidae</taxon>
        <taxon>Anophelinae</taxon>
        <taxon>Anopheles</taxon>
    </lineage>
</organism>
<dbReference type="InterPro" id="IPR006170">
    <property type="entry name" value="PBP/GOBP"/>
</dbReference>
<keyword evidence="4" id="KW-0732">Signal</keyword>
<protein>
    <submittedName>
        <fullName evidence="5">Putative short from d7 salivary protein</fullName>
    </submittedName>
</protein>
<reference evidence="5" key="1">
    <citation type="submission" date="2018-01" db="EMBL/GenBank/DDBJ databases">
        <title>An insight into the sialome of Amazonian anophelines.</title>
        <authorList>
            <person name="Ribeiro J.M."/>
            <person name="Scarpassa V."/>
            <person name="Calvo E."/>
        </authorList>
    </citation>
    <scope>NUCLEOTIDE SEQUENCE</scope>
    <source>
        <tissue evidence="5">Salivary glands</tissue>
    </source>
</reference>